<dbReference type="GO" id="GO:0006281">
    <property type="term" value="P:DNA repair"/>
    <property type="evidence" value="ECO:0007669"/>
    <property type="project" value="TreeGrafter"/>
</dbReference>
<evidence type="ECO:0000256" key="1">
    <source>
        <dbReference type="ARBA" id="ARBA00022801"/>
    </source>
</evidence>
<dbReference type="GO" id="GO:0016787">
    <property type="term" value="F:hydrolase activity"/>
    <property type="evidence" value="ECO:0007669"/>
    <property type="project" value="UniProtKB-KW"/>
</dbReference>
<keyword evidence="2" id="KW-0175">Coiled coil</keyword>
<dbReference type="Gene3D" id="3.40.50.10810">
    <property type="entry name" value="Tandem AAA-ATPase domain"/>
    <property type="match status" value="1"/>
</dbReference>
<evidence type="ECO:0000259" key="4">
    <source>
        <dbReference type="PROSITE" id="PS51194"/>
    </source>
</evidence>
<dbReference type="GO" id="GO:0003677">
    <property type="term" value="F:DNA binding"/>
    <property type="evidence" value="ECO:0007669"/>
    <property type="project" value="InterPro"/>
</dbReference>
<protein>
    <submittedName>
        <fullName evidence="5">Helicase domain protein</fullName>
    </submittedName>
</protein>
<dbReference type="eggNOG" id="COG0553">
    <property type="taxonomic scope" value="Bacteria"/>
</dbReference>
<sequence>MSSVKNTDDHSIIQDLRESICDDDSILIQAESFSIFAFDILKEQIGKAKEIKLLISDENIKDFFDEDFDIPASKRLESANIALQLIELLKERKIRIKKCERIDSCFIVTKKWAYEFKKDFLNAKNFGFSADENYTDRNHKYSSDEEDYADIKKEFSELWQDRKSLEVNEKIAEGLKKCLFVSPNDAYYFLLKELFNQDVDKNTAANAVSENFQNSKIYNAMFDFQKHAAEDIINRLETLGVCFLSDSVGLGKTFTALGVIKKYLLEGTRVLVLCPKKLENNWRAFMHADKDNFLKERFDYDLLFHTDLGRKGKSWDDRDLENINWDSYGLVVIDESHNFRTGLKTDKTKHVIENRYSFLMSKVVRGEVKSKLLLLSATPVNNRFTDMKNQLELVCTDGICSSILPKGKTLRNVFNKADRDFEKWLKNPDEEKTTRSLVQVLDPVFIKILETISIARSRDHIKKFYGSNSQLNFPKRLPPVSIEKYDECMNASELYEKIAMTLLQWNLSVYSVPSYIRPEHTEKYSSFIKDISNSRIKSDPVKFKKLIRSNVLKRLESSAYSFDKTLEHIEKKTQEAISKIEAFKKNHNEETIEINDDIKIFEEDDDDIILTNQKYKIRLEHLDLDRWYDALKTDLRFIVRLRDYAHGFLVSDAKIKKLKKIIKSKIYSPNPQNGNNKKIIIFTAYSDTAHELYNKLKGFMKEKFNIETALVTGTYQETSLQTGEKMDFNKILTCFSPKSKHKDELYPKIQGEIDLLIATDCISEGQNLQDCDFLINYDIHWNPTRIIQRFGRIDRIGSVNKEIQMVNFWPCEDLNLYIQLKSRVEGRMVATDLSGTALDNPLSADSTGNDFDYRAEQIEKNIKQTALDDDEEKVLLREFTNIKNGNFEASNSFSITDFSSLGFKNEYKNYLSKIRNEKTPDTIETFPKGICTVIKNDNFPKGDIFILKERAAENEIEEKRRQYPFFPFHFVYVSDSEAKVMDSVQMLSVIREACNGNNEVNESYSESLTEAKEYLKRAEESLIEKEEDDMLIDFIDGKITDLDNNMSEDNQKKLELVSYFVLR</sequence>
<dbReference type="SMART" id="SM00487">
    <property type="entry name" value="DEXDc"/>
    <property type="match status" value="1"/>
</dbReference>
<keyword evidence="5" id="KW-0547">Nucleotide-binding</keyword>
<dbReference type="PATRIC" id="fig|907348.3.peg.385"/>
<dbReference type="GO" id="GO:0005524">
    <property type="term" value="F:ATP binding"/>
    <property type="evidence" value="ECO:0007669"/>
    <property type="project" value="InterPro"/>
</dbReference>
<dbReference type="EMBL" id="AGRW01000031">
    <property type="protein sequence ID" value="EIC02799.1"/>
    <property type="molecule type" value="Genomic_DNA"/>
</dbReference>
<feature type="domain" description="Helicase C-terminal" evidence="4">
    <location>
        <begin position="654"/>
        <end position="839"/>
    </location>
</feature>
<evidence type="ECO:0000259" key="3">
    <source>
        <dbReference type="PROSITE" id="PS51192"/>
    </source>
</evidence>
<dbReference type="InterPro" id="IPR049730">
    <property type="entry name" value="SNF2/RAD54-like_C"/>
</dbReference>
<keyword evidence="1" id="KW-0378">Hydrolase</keyword>
<keyword evidence="5" id="KW-0067">ATP-binding</keyword>
<dbReference type="CDD" id="cd18793">
    <property type="entry name" value="SF2_C_SNF"/>
    <property type="match status" value="1"/>
</dbReference>
<dbReference type="InterPro" id="IPR038718">
    <property type="entry name" value="SNF2-like_sf"/>
</dbReference>
<dbReference type="PROSITE" id="PS51192">
    <property type="entry name" value="HELICASE_ATP_BIND_1"/>
    <property type="match status" value="1"/>
</dbReference>
<dbReference type="SUPFAM" id="SSF52540">
    <property type="entry name" value="P-loop containing nucleoside triphosphate hydrolases"/>
    <property type="match status" value="1"/>
</dbReference>
<dbReference type="InterPro" id="IPR027417">
    <property type="entry name" value="P-loop_NTPase"/>
</dbReference>
<dbReference type="PANTHER" id="PTHR45766:SF6">
    <property type="entry name" value="SWI_SNF-RELATED MATRIX-ASSOCIATED ACTIN-DEPENDENT REGULATOR OF CHROMATIN SUBFAMILY A-LIKE PROTEIN 1"/>
    <property type="match status" value="1"/>
</dbReference>
<dbReference type="STRING" id="907348.TresaDRAFT_2322"/>
<dbReference type="RefSeq" id="WP_002702346.1">
    <property type="nucleotide sequence ID" value="NZ_AGRW01000031.1"/>
</dbReference>
<evidence type="ECO:0000313" key="5">
    <source>
        <dbReference type="EMBL" id="EIC02799.1"/>
    </source>
</evidence>
<feature type="coiled-coil region" evidence="2">
    <location>
        <begin position="1001"/>
        <end position="1028"/>
    </location>
</feature>
<gene>
    <name evidence="5" type="ORF">TresaDRAFT_2322</name>
</gene>
<name>H7EHV6_9SPIR</name>
<reference evidence="5 6" key="1">
    <citation type="submission" date="2011-09" db="EMBL/GenBank/DDBJ databases">
        <title>The draft genome of Treponema saccharophilum DSM 2985.</title>
        <authorList>
            <consortium name="US DOE Joint Genome Institute (JGI-PGF)"/>
            <person name="Lucas S."/>
            <person name="Copeland A."/>
            <person name="Lapidus A."/>
            <person name="Glavina del Rio T."/>
            <person name="Dalin E."/>
            <person name="Tice H."/>
            <person name="Bruce D."/>
            <person name="Goodwin L."/>
            <person name="Pitluck S."/>
            <person name="Peters L."/>
            <person name="Kyrpides N."/>
            <person name="Mavromatis K."/>
            <person name="Ivanova N."/>
            <person name="Markowitz V."/>
            <person name="Cheng J.-F."/>
            <person name="Hugenholtz P."/>
            <person name="Woyke T."/>
            <person name="Wu D."/>
            <person name="Gronow S."/>
            <person name="Wellnitz S."/>
            <person name="Brambilla E."/>
            <person name="Klenk H.-P."/>
            <person name="Eisen J.A."/>
        </authorList>
    </citation>
    <scope>NUCLEOTIDE SEQUENCE [LARGE SCALE GENOMIC DNA]</scope>
    <source>
        <strain evidence="5 6">DSM 2985</strain>
    </source>
</reference>
<accession>H7EHV6</accession>
<comment type="caution">
    <text evidence="5">The sequence shown here is derived from an EMBL/GenBank/DDBJ whole genome shotgun (WGS) entry which is preliminary data.</text>
</comment>
<keyword evidence="5" id="KW-0347">Helicase</keyword>
<keyword evidence="6" id="KW-1185">Reference proteome</keyword>
<dbReference type="Pfam" id="PF04851">
    <property type="entry name" value="ResIII"/>
    <property type="match status" value="1"/>
</dbReference>
<dbReference type="AlphaFoldDB" id="H7EHV6"/>
<dbReference type="Gene3D" id="3.40.50.300">
    <property type="entry name" value="P-loop containing nucleotide triphosphate hydrolases"/>
    <property type="match status" value="1"/>
</dbReference>
<dbReference type="PANTHER" id="PTHR45766">
    <property type="entry name" value="DNA ANNEALING HELICASE AND ENDONUCLEASE ZRANB3 FAMILY MEMBER"/>
    <property type="match status" value="1"/>
</dbReference>
<proteinExistence type="predicted"/>
<dbReference type="GO" id="GO:0031297">
    <property type="term" value="P:replication fork processing"/>
    <property type="evidence" value="ECO:0007669"/>
    <property type="project" value="TreeGrafter"/>
</dbReference>
<dbReference type="OrthoDB" id="9814088at2"/>
<dbReference type="PROSITE" id="PS51194">
    <property type="entry name" value="HELICASE_CTER"/>
    <property type="match status" value="1"/>
</dbReference>
<dbReference type="GO" id="GO:0004386">
    <property type="term" value="F:helicase activity"/>
    <property type="evidence" value="ECO:0007669"/>
    <property type="project" value="UniProtKB-KW"/>
</dbReference>
<dbReference type="InterPro" id="IPR001650">
    <property type="entry name" value="Helicase_C-like"/>
</dbReference>
<evidence type="ECO:0000256" key="2">
    <source>
        <dbReference type="SAM" id="Coils"/>
    </source>
</evidence>
<evidence type="ECO:0000313" key="6">
    <source>
        <dbReference type="Proteomes" id="UP000003571"/>
    </source>
</evidence>
<dbReference type="InterPro" id="IPR006935">
    <property type="entry name" value="Helicase/UvrB_N"/>
</dbReference>
<organism evidence="5 6">
    <name type="scientific">Treponema saccharophilum DSM 2985</name>
    <dbReference type="NCBI Taxonomy" id="907348"/>
    <lineage>
        <taxon>Bacteria</taxon>
        <taxon>Pseudomonadati</taxon>
        <taxon>Spirochaetota</taxon>
        <taxon>Spirochaetia</taxon>
        <taxon>Spirochaetales</taxon>
        <taxon>Treponemataceae</taxon>
        <taxon>Treponema</taxon>
    </lineage>
</organism>
<dbReference type="Proteomes" id="UP000003571">
    <property type="component" value="Unassembled WGS sequence"/>
</dbReference>
<dbReference type="SMART" id="SM00490">
    <property type="entry name" value="HELICc"/>
    <property type="match status" value="1"/>
</dbReference>
<dbReference type="Pfam" id="PF00271">
    <property type="entry name" value="Helicase_C"/>
    <property type="match status" value="1"/>
</dbReference>
<feature type="domain" description="Helicase ATP-binding" evidence="3">
    <location>
        <begin position="233"/>
        <end position="397"/>
    </location>
</feature>
<dbReference type="InterPro" id="IPR014001">
    <property type="entry name" value="Helicase_ATP-bd"/>
</dbReference>